<dbReference type="EMBL" id="VBAP01000032">
    <property type="protein sequence ID" value="TMI75996.1"/>
    <property type="molecule type" value="Genomic_DNA"/>
</dbReference>
<evidence type="ECO:0000256" key="3">
    <source>
        <dbReference type="ARBA" id="ARBA00022840"/>
    </source>
</evidence>
<feature type="binding site" evidence="7">
    <location>
        <position position="229"/>
    </location>
    <ligand>
        <name>L-serine</name>
        <dbReference type="ChEBI" id="CHEBI:33384"/>
    </ligand>
</feature>
<evidence type="ECO:0000256" key="8">
    <source>
        <dbReference type="PIRSR" id="PIRSR001529-2"/>
    </source>
</evidence>
<keyword evidence="6" id="KW-0963">Cytoplasm</keyword>
<feature type="binding site" evidence="7">
    <location>
        <position position="260"/>
    </location>
    <ligand>
        <name>L-serine</name>
        <dbReference type="ChEBI" id="CHEBI:33384"/>
    </ligand>
</feature>
<evidence type="ECO:0000256" key="7">
    <source>
        <dbReference type="PIRSR" id="PIRSR001529-1"/>
    </source>
</evidence>
<protein>
    <recommendedName>
        <fullName evidence="6">Serine--tRNA ligase</fullName>
        <ecNumber evidence="6">6.1.1.11</ecNumber>
    </recommendedName>
    <alternativeName>
        <fullName evidence="6">Seryl-tRNA synthetase</fullName>
        <shortName evidence="6">SerRS</shortName>
    </alternativeName>
    <alternativeName>
        <fullName evidence="6">Seryl-tRNA(Ser/Sec) synthetase</fullName>
    </alternativeName>
</protein>
<dbReference type="InterPro" id="IPR033729">
    <property type="entry name" value="SerRS_core"/>
</dbReference>
<comment type="subunit">
    <text evidence="6">Homodimer. The tRNA molecule binds across the dimer.</text>
</comment>
<dbReference type="Pfam" id="PF00587">
    <property type="entry name" value="tRNA-synt_2b"/>
    <property type="match status" value="1"/>
</dbReference>
<feature type="binding site" evidence="8">
    <location>
        <begin position="276"/>
        <end position="279"/>
    </location>
    <ligand>
        <name>ATP</name>
        <dbReference type="ChEBI" id="CHEBI:30616"/>
    </ligand>
</feature>
<feature type="domain" description="Aminoacyl-transfer RNA synthetases class-II family profile" evidence="10">
    <location>
        <begin position="137"/>
        <end position="406"/>
    </location>
</feature>
<dbReference type="Gene3D" id="1.10.287.40">
    <property type="entry name" value="Serine-tRNA synthetase, tRNA binding domain"/>
    <property type="match status" value="1"/>
</dbReference>
<dbReference type="SUPFAM" id="SSF46589">
    <property type="entry name" value="tRNA-binding arm"/>
    <property type="match status" value="1"/>
</dbReference>
<evidence type="ECO:0000256" key="6">
    <source>
        <dbReference type="HAMAP-Rule" id="MF_00176"/>
    </source>
</evidence>
<comment type="function">
    <text evidence="6">Catalyzes the attachment of serine to tRNA(Ser). Is also able to aminoacylate tRNA(Sec) with serine, to form the misacylated tRNA L-seryl-tRNA(Sec), which will be further converted into selenocysteinyl-tRNA(Sec).</text>
</comment>
<evidence type="ECO:0000256" key="5">
    <source>
        <dbReference type="ARBA" id="ARBA00023146"/>
    </source>
</evidence>
<feature type="binding site" evidence="6 8">
    <location>
        <begin position="347"/>
        <end position="350"/>
    </location>
    <ligand>
        <name>ATP</name>
        <dbReference type="ChEBI" id="CHEBI:30616"/>
    </ligand>
</feature>
<evidence type="ECO:0000256" key="2">
    <source>
        <dbReference type="ARBA" id="ARBA00022741"/>
    </source>
</evidence>
<comment type="catalytic activity">
    <reaction evidence="6">
        <text>tRNA(Ser) + L-serine + ATP = L-seryl-tRNA(Ser) + AMP + diphosphate + H(+)</text>
        <dbReference type="Rhea" id="RHEA:12292"/>
        <dbReference type="Rhea" id="RHEA-COMP:9669"/>
        <dbReference type="Rhea" id="RHEA-COMP:9703"/>
        <dbReference type="ChEBI" id="CHEBI:15378"/>
        <dbReference type="ChEBI" id="CHEBI:30616"/>
        <dbReference type="ChEBI" id="CHEBI:33019"/>
        <dbReference type="ChEBI" id="CHEBI:33384"/>
        <dbReference type="ChEBI" id="CHEBI:78442"/>
        <dbReference type="ChEBI" id="CHEBI:78533"/>
        <dbReference type="ChEBI" id="CHEBI:456215"/>
        <dbReference type="EC" id="6.1.1.11"/>
    </reaction>
</comment>
<comment type="pathway">
    <text evidence="6">Aminoacyl-tRNA biosynthesis; selenocysteinyl-tRNA(Sec) biosynthesis; L-seryl-tRNA(Sec) from L-serine and tRNA(Sec): step 1/1.</text>
</comment>
<dbReference type="HAMAP" id="MF_00176">
    <property type="entry name" value="Ser_tRNA_synth_type1"/>
    <property type="match status" value="1"/>
</dbReference>
<dbReference type="Proteomes" id="UP000318834">
    <property type="component" value="Unassembled WGS sequence"/>
</dbReference>
<feature type="binding site" evidence="6 7">
    <location>
        <position position="283"/>
    </location>
    <ligand>
        <name>L-serine</name>
        <dbReference type="ChEBI" id="CHEBI:33384"/>
    </ligand>
</feature>
<dbReference type="InterPro" id="IPR002314">
    <property type="entry name" value="aa-tRNA-synt_IIb"/>
</dbReference>
<organism evidence="11 12">
    <name type="scientific">Candidatus Segetimicrobium genomatis</name>
    <dbReference type="NCBI Taxonomy" id="2569760"/>
    <lineage>
        <taxon>Bacteria</taxon>
        <taxon>Bacillati</taxon>
        <taxon>Candidatus Sysuimicrobiota</taxon>
        <taxon>Candidatus Sysuimicrobiia</taxon>
        <taxon>Candidatus Sysuimicrobiales</taxon>
        <taxon>Candidatus Segetimicrobiaceae</taxon>
        <taxon>Candidatus Segetimicrobium</taxon>
    </lineage>
</organism>
<reference evidence="11 12" key="1">
    <citation type="journal article" date="2019" name="Nat. Microbiol.">
        <title>Mediterranean grassland soil C-N compound turnover is dependent on rainfall and depth, and is mediated by genomically divergent microorganisms.</title>
        <authorList>
            <person name="Diamond S."/>
            <person name="Andeer P.F."/>
            <person name="Li Z."/>
            <person name="Crits-Christoph A."/>
            <person name="Burstein D."/>
            <person name="Anantharaman K."/>
            <person name="Lane K.R."/>
            <person name="Thomas B.C."/>
            <person name="Pan C."/>
            <person name="Northen T.R."/>
            <person name="Banfield J.F."/>
        </authorList>
    </citation>
    <scope>NUCLEOTIDE SEQUENCE [LARGE SCALE GENOMIC DNA]</scope>
    <source>
        <strain evidence="11">NP_8</strain>
    </source>
</reference>
<dbReference type="GO" id="GO:0004828">
    <property type="term" value="F:serine-tRNA ligase activity"/>
    <property type="evidence" value="ECO:0007669"/>
    <property type="project" value="UniProtKB-UniRule"/>
</dbReference>
<dbReference type="InterPro" id="IPR006195">
    <property type="entry name" value="aa-tRNA-synth_II"/>
</dbReference>
<keyword evidence="5 6" id="KW-0030">Aminoacyl-tRNA synthetase</keyword>
<feature type="site" description="Important for serine binding" evidence="7">
    <location>
        <position position="381"/>
    </location>
</feature>
<dbReference type="EC" id="6.1.1.11" evidence="6"/>
<proteinExistence type="inferred from homology"/>
<accession>A0A537IZ33</accession>
<dbReference type="GO" id="GO:0005737">
    <property type="term" value="C:cytoplasm"/>
    <property type="evidence" value="ECO:0007669"/>
    <property type="project" value="UniProtKB-SubCell"/>
</dbReference>
<dbReference type="InterPro" id="IPR010978">
    <property type="entry name" value="tRNA-bd_arm"/>
</dbReference>
<evidence type="ECO:0000313" key="12">
    <source>
        <dbReference type="Proteomes" id="UP000318834"/>
    </source>
</evidence>
<dbReference type="SUPFAM" id="SSF55681">
    <property type="entry name" value="Class II aaRS and biotin synthetases"/>
    <property type="match status" value="1"/>
</dbReference>
<keyword evidence="3 6" id="KW-0067">ATP-binding</keyword>
<dbReference type="Pfam" id="PF02403">
    <property type="entry name" value="Seryl_tRNA_N"/>
    <property type="match status" value="1"/>
</dbReference>
<dbReference type="InterPro" id="IPR002317">
    <property type="entry name" value="Ser-tRNA-ligase_type_1"/>
</dbReference>
<feature type="binding site" evidence="7">
    <location>
        <position position="379"/>
    </location>
    <ligand>
        <name>L-serine</name>
        <dbReference type="ChEBI" id="CHEBI:33384"/>
    </ligand>
</feature>
<comment type="catalytic activity">
    <reaction evidence="6">
        <text>tRNA(Sec) + L-serine + ATP = L-seryl-tRNA(Sec) + AMP + diphosphate + H(+)</text>
        <dbReference type="Rhea" id="RHEA:42580"/>
        <dbReference type="Rhea" id="RHEA-COMP:9742"/>
        <dbReference type="Rhea" id="RHEA-COMP:10128"/>
        <dbReference type="ChEBI" id="CHEBI:15378"/>
        <dbReference type="ChEBI" id="CHEBI:30616"/>
        <dbReference type="ChEBI" id="CHEBI:33019"/>
        <dbReference type="ChEBI" id="CHEBI:33384"/>
        <dbReference type="ChEBI" id="CHEBI:78442"/>
        <dbReference type="ChEBI" id="CHEBI:78533"/>
        <dbReference type="ChEBI" id="CHEBI:456215"/>
        <dbReference type="EC" id="6.1.1.11"/>
    </reaction>
</comment>
<keyword evidence="9" id="KW-0175">Coiled coil</keyword>
<keyword evidence="1 6" id="KW-0436">Ligase</keyword>
<dbReference type="PROSITE" id="PS50862">
    <property type="entry name" value="AA_TRNA_LIGASE_II"/>
    <property type="match status" value="1"/>
</dbReference>
<comment type="similarity">
    <text evidence="6">Belongs to the class-II aminoacyl-tRNA synthetase family. Type-1 seryl-tRNA synthetase subfamily.</text>
</comment>
<evidence type="ECO:0000259" key="10">
    <source>
        <dbReference type="PROSITE" id="PS50862"/>
    </source>
</evidence>
<dbReference type="GO" id="GO:0016260">
    <property type="term" value="P:selenocysteine biosynthetic process"/>
    <property type="evidence" value="ECO:0007669"/>
    <property type="project" value="UniProtKB-UniRule"/>
</dbReference>
<feature type="binding site" evidence="6">
    <location>
        <begin position="229"/>
        <end position="231"/>
    </location>
    <ligand>
        <name>L-serine</name>
        <dbReference type="ChEBI" id="CHEBI:33384"/>
    </ligand>
</feature>
<dbReference type="UniPathway" id="UPA00906">
    <property type="reaction ID" value="UER00895"/>
</dbReference>
<evidence type="ECO:0000313" key="11">
    <source>
        <dbReference type="EMBL" id="TMI75996.1"/>
    </source>
</evidence>
<dbReference type="GO" id="GO:0005524">
    <property type="term" value="F:ATP binding"/>
    <property type="evidence" value="ECO:0007669"/>
    <property type="project" value="UniProtKB-UniRule"/>
</dbReference>
<dbReference type="CDD" id="cd00770">
    <property type="entry name" value="SerRS_core"/>
    <property type="match status" value="1"/>
</dbReference>
<comment type="caution">
    <text evidence="11">The sequence shown here is derived from an EMBL/GenBank/DDBJ whole genome shotgun (WGS) entry which is preliminary data.</text>
</comment>
<dbReference type="GO" id="GO:0006434">
    <property type="term" value="P:seryl-tRNA aminoacylation"/>
    <property type="evidence" value="ECO:0007669"/>
    <property type="project" value="UniProtKB-UniRule"/>
</dbReference>
<dbReference type="PRINTS" id="PR00981">
    <property type="entry name" value="TRNASYNTHSER"/>
</dbReference>
<dbReference type="PIRSF" id="PIRSF001529">
    <property type="entry name" value="Ser-tRNA-synth_IIa"/>
    <property type="match status" value="1"/>
</dbReference>
<feature type="binding site" evidence="6">
    <location>
        <position position="381"/>
    </location>
    <ligand>
        <name>L-serine</name>
        <dbReference type="ChEBI" id="CHEBI:33384"/>
    </ligand>
</feature>
<sequence length="423" mass="47310">MLDLKLIRDNPEVVKAGILKKHRDPGMVDRVLEIDRRRREVVQEVERLRAEQNRASGEIPKLKGEGREQRIAAMREISTSLKSLEPQLREVEAALQRALLELPNLPHESVPPGEDASENVPLRHWGEKPRLDFKPLDHVDIGTRLGILDMERGAKVSGSRFYYLRGAGVLLEQALIRLGMDLLLAQGFTPVITPVLVRPEIITGAWGGAELDEHQVYRIVGEDLALIGTSEQALAGMHKEETLDEAQLPLRLAGISWCFRREAGSYGKDVRGIYRVHQFDKLEMFSFTVPDASWKEHEYLVSLHERLLQQLGLHHRVVAVCGGDTSAPSAKTYDVETWMPARGEYGETSSISNCTDFQARRLGIRVRRAKGTAYAHTLNGTAVATSRALVAILENCQQKDGTIRVPDALVPYMNGMKVITTAR</sequence>
<dbReference type="Gene3D" id="3.30.930.10">
    <property type="entry name" value="Bira Bifunctional Protein, Domain 2"/>
    <property type="match status" value="1"/>
</dbReference>
<dbReference type="InterPro" id="IPR042103">
    <property type="entry name" value="SerRS_1_N_sf"/>
</dbReference>
<name>A0A537IZ33_9BACT</name>
<keyword evidence="2 6" id="KW-0547">Nucleotide-binding</keyword>
<dbReference type="NCBIfam" id="TIGR00414">
    <property type="entry name" value="serS"/>
    <property type="match status" value="1"/>
</dbReference>
<evidence type="ECO:0000256" key="9">
    <source>
        <dbReference type="SAM" id="Coils"/>
    </source>
</evidence>
<keyword evidence="4 6" id="KW-0648">Protein biosynthesis</keyword>
<dbReference type="PANTHER" id="PTHR11778">
    <property type="entry name" value="SERYL-TRNA SYNTHETASE"/>
    <property type="match status" value="1"/>
</dbReference>
<evidence type="ECO:0000256" key="4">
    <source>
        <dbReference type="ARBA" id="ARBA00022917"/>
    </source>
</evidence>
<dbReference type="InterPro" id="IPR045864">
    <property type="entry name" value="aa-tRNA-synth_II/BPL/LPL"/>
</dbReference>
<dbReference type="InterPro" id="IPR015866">
    <property type="entry name" value="Ser-tRNA-synth_1_N"/>
</dbReference>
<comment type="domain">
    <text evidence="6">Consists of two distinct domains, a catalytic core and a N-terminal extension that is involved in tRNA binding.</text>
</comment>
<gene>
    <name evidence="6 11" type="primary">serS</name>
    <name evidence="11" type="ORF">E6H05_05015</name>
</gene>
<feature type="coiled-coil region" evidence="9">
    <location>
        <begin position="31"/>
        <end position="65"/>
    </location>
</feature>
<dbReference type="AlphaFoldDB" id="A0A537IZ33"/>
<feature type="binding site" evidence="6 8">
    <location>
        <begin position="260"/>
        <end position="262"/>
    </location>
    <ligand>
        <name>ATP</name>
        <dbReference type="ChEBI" id="CHEBI:30616"/>
    </ligand>
</feature>
<evidence type="ECO:0000256" key="1">
    <source>
        <dbReference type="ARBA" id="ARBA00022598"/>
    </source>
</evidence>
<comment type="subcellular location">
    <subcellularLocation>
        <location evidence="6">Cytoplasm</location>
    </subcellularLocation>
</comment>
<feature type="binding site" evidence="6">
    <location>
        <position position="276"/>
    </location>
    <ligand>
        <name>ATP</name>
        <dbReference type="ChEBI" id="CHEBI:30616"/>
    </ligand>
</feature>